<dbReference type="PANTHER" id="PTHR33445:SF2">
    <property type="entry name" value="ATP SYNTHASE SUBUNIT B', CHLOROPLASTIC"/>
    <property type="match status" value="1"/>
</dbReference>
<evidence type="ECO:0000256" key="12">
    <source>
        <dbReference type="HAMAP-Rule" id="MF_01398"/>
    </source>
</evidence>
<evidence type="ECO:0000256" key="2">
    <source>
        <dbReference type="ARBA" id="ARBA00022448"/>
    </source>
</evidence>
<comment type="subcellular location">
    <subcellularLocation>
        <location evidence="12">Cell membrane</location>
        <topology evidence="12">Single-pass membrane protein</topology>
    </subcellularLocation>
    <subcellularLocation>
        <location evidence="11">Endomembrane system</location>
        <topology evidence="11">Single-pass membrane protein</topology>
    </subcellularLocation>
</comment>
<comment type="subunit">
    <text evidence="12">F-type ATPases have 2 components, F(1) - the catalytic core - and F(0) - the membrane proton channel. F(1) has five subunits: alpha(3), beta(3), gamma(1), delta(1), epsilon(1). F(0) has three main subunits: a(1), b(2) and c(10-14). The alpha and beta chains form an alternating ring which encloses part of the gamma chain. F(1) is attached to F(0) by a central stalk formed by the gamma and epsilon chains, while a peripheral stalk is formed by the delta and b chains.</text>
</comment>
<evidence type="ECO:0000256" key="14">
    <source>
        <dbReference type="SAM" id="Coils"/>
    </source>
</evidence>
<comment type="function">
    <text evidence="10 12">F(1)F(0) ATP synthase produces ATP from ADP in the presence of a proton or sodium gradient. F-type ATPases consist of two structural domains, F(1) containing the extramembraneous catalytic core and F(0) containing the membrane proton channel, linked together by a central stalk and a peripheral stalk. During catalysis, ATP synthesis in the catalytic domain of F(1) is coupled via a rotary mechanism of the central stalk subunits to proton translocation.</text>
</comment>
<evidence type="ECO:0000313" key="16">
    <source>
        <dbReference type="Proteomes" id="UP000176424"/>
    </source>
</evidence>
<name>A0A1F4ZSU2_9BACT</name>
<protein>
    <recommendedName>
        <fullName evidence="12">ATP synthase subunit b</fullName>
    </recommendedName>
    <alternativeName>
        <fullName evidence="12">ATP synthase F(0) sector subunit b</fullName>
    </alternativeName>
    <alternativeName>
        <fullName evidence="12">ATPase subunit I</fullName>
    </alternativeName>
    <alternativeName>
        <fullName evidence="12">F-type ATPase subunit b</fullName>
        <shortName evidence="12">F-ATPase subunit b</shortName>
    </alternativeName>
</protein>
<dbReference type="GO" id="GO:0012505">
    <property type="term" value="C:endomembrane system"/>
    <property type="evidence" value="ECO:0007669"/>
    <property type="project" value="UniProtKB-SubCell"/>
</dbReference>
<dbReference type="InterPro" id="IPR002146">
    <property type="entry name" value="ATP_synth_b/b'su_bac/chlpt"/>
</dbReference>
<comment type="similarity">
    <text evidence="1 12 13">Belongs to the ATPase B chain family.</text>
</comment>
<keyword evidence="9 12" id="KW-0066">ATP synthesis</keyword>
<dbReference type="STRING" id="1797263.A2397_04415"/>
<dbReference type="InterPro" id="IPR050059">
    <property type="entry name" value="ATP_synthase_B_chain"/>
</dbReference>
<keyword evidence="5 12" id="KW-0375">Hydrogen ion transport</keyword>
<sequence>MEELGINPVLLVAQIISFGLLFVIFKKFLFGKIQESLAERRQAVEKMFEGKAEMEKKLQEFEAEREKRKAADEVEAKKLLAESKKEAAIKRSEIVDLANKEAELARMRGMERLKHETEEAEGKLKGKMAGLATNLAKEMIATSAKDAKWQREVIKASLLAAKKAESAK</sequence>
<comment type="function">
    <text evidence="12">Component of the F(0) channel, it forms part of the peripheral stalk, linking F(1) to F(0).</text>
</comment>
<dbReference type="GO" id="GO:0046933">
    <property type="term" value="F:proton-transporting ATP synthase activity, rotational mechanism"/>
    <property type="evidence" value="ECO:0007669"/>
    <property type="project" value="UniProtKB-UniRule"/>
</dbReference>
<evidence type="ECO:0000256" key="6">
    <source>
        <dbReference type="ARBA" id="ARBA00022989"/>
    </source>
</evidence>
<dbReference type="EMBL" id="MEXR01000037">
    <property type="protein sequence ID" value="OGD09198.1"/>
    <property type="molecule type" value="Genomic_DNA"/>
</dbReference>
<gene>
    <name evidence="12" type="primary">atpF</name>
    <name evidence="15" type="ORF">A2397_04415</name>
</gene>
<reference evidence="15 16" key="1">
    <citation type="journal article" date="2016" name="Nat. Commun.">
        <title>Thousands of microbial genomes shed light on interconnected biogeochemical processes in an aquifer system.</title>
        <authorList>
            <person name="Anantharaman K."/>
            <person name="Brown C.T."/>
            <person name="Hug L.A."/>
            <person name="Sharon I."/>
            <person name="Castelle C.J."/>
            <person name="Probst A.J."/>
            <person name="Thomas B.C."/>
            <person name="Singh A."/>
            <person name="Wilkins M.J."/>
            <person name="Karaoz U."/>
            <person name="Brodie E.L."/>
            <person name="Williams K.H."/>
            <person name="Hubbard S.S."/>
            <person name="Banfield J.F."/>
        </authorList>
    </citation>
    <scope>NUCLEOTIDE SEQUENCE [LARGE SCALE GENOMIC DNA]</scope>
</reference>
<evidence type="ECO:0000313" key="15">
    <source>
        <dbReference type="EMBL" id="OGD09198.1"/>
    </source>
</evidence>
<keyword evidence="12" id="KW-1003">Cell membrane</keyword>
<dbReference type="Proteomes" id="UP000176424">
    <property type="component" value="Unassembled WGS sequence"/>
</dbReference>
<keyword evidence="14" id="KW-0175">Coiled coil</keyword>
<dbReference type="PANTHER" id="PTHR33445">
    <property type="entry name" value="ATP SYNTHASE SUBUNIT B', CHLOROPLASTIC"/>
    <property type="match status" value="1"/>
</dbReference>
<feature type="coiled-coil region" evidence="14">
    <location>
        <begin position="44"/>
        <end position="71"/>
    </location>
</feature>
<dbReference type="GO" id="GO:0005886">
    <property type="term" value="C:plasma membrane"/>
    <property type="evidence" value="ECO:0007669"/>
    <property type="project" value="UniProtKB-SubCell"/>
</dbReference>
<evidence type="ECO:0000256" key="10">
    <source>
        <dbReference type="ARBA" id="ARBA00025198"/>
    </source>
</evidence>
<dbReference type="GO" id="GO:0046961">
    <property type="term" value="F:proton-transporting ATPase activity, rotational mechanism"/>
    <property type="evidence" value="ECO:0007669"/>
    <property type="project" value="TreeGrafter"/>
</dbReference>
<comment type="caution">
    <text evidence="15">The sequence shown here is derived from an EMBL/GenBank/DDBJ whole genome shotgun (WGS) entry which is preliminary data.</text>
</comment>
<evidence type="ECO:0000256" key="3">
    <source>
        <dbReference type="ARBA" id="ARBA00022547"/>
    </source>
</evidence>
<keyword evidence="6 12" id="KW-1133">Transmembrane helix</keyword>
<evidence type="ECO:0000256" key="9">
    <source>
        <dbReference type="ARBA" id="ARBA00023310"/>
    </source>
</evidence>
<keyword evidence="8 12" id="KW-0472">Membrane</keyword>
<evidence type="ECO:0000256" key="7">
    <source>
        <dbReference type="ARBA" id="ARBA00023065"/>
    </source>
</evidence>
<keyword evidence="2 12" id="KW-0813">Transport</keyword>
<keyword evidence="7 12" id="KW-0406">Ion transport</keyword>
<evidence type="ECO:0000256" key="1">
    <source>
        <dbReference type="ARBA" id="ARBA00005513"/>
    </source>
</evidence>
<proteinExistence type="inferred from homology"/>
<evidence type="ECO:0000256" key="11">
    <source>
        <dbReference type="ARBA" id="ARBA00037847"/>
    </source>
</evidence>
<evidence type="ECO:0000256" key="4">
    <source>
        <dbReference type="ARBA" id="ARBA00022692"/>
    </source>
</evidence>
<evidence type="ECO:0000256" key="5">
    <source>
        <dbReference type="ARBA" id="ARBA00022781"/>
    </source>
</evidence>
<organism evidence="15 16">
    <name type="scientific">Candidatus Amesbacteria bacterium RIFOXYB1_FULL_44_23</name>
    <dbReference type="NCBI Taxonomy" id="1797263"/>
    <lineage>
        <taxon>Bacteria</taxon>
        <taxon>Candidatus Amesiibacteriota</taxon>
    </lineage>
</organism>
<dbReference type="HAMAP" id="MF_01398">
    <property type="entry name" value="ATP_synth_b_bprime"/>
    <property type="match status" value="1"/>
</dbReference>
<dbReference type="CDD" id="cd06503">
    <property type="entry name" value="ATP-synt_Fo_b"/>
    <property type="match status" value="1"/>
</dbReference>
<dbReference type="AlphaFoldDB" id="A0A1F4ZSU2"/>
<dbReference type="Pfam" id="PF00430">
    <property type="entry name" value="ATP-synt_B"/>
    <property type="match status" value="1"/>
</dbReference>
<keyword evidence="3 12" id="KW-0138">CF(0)</keyword>
<keyword evidence="4 12" id="KW-0812">Transmembrane</keyword>
<accession>A0A1F4ZSU2</accession>
<dbReference type="GO" id="GO:0045259">
    <property type="term" value="C:proton-transporting ATP synthase complex"/>
    <property type="evidence" value="ECO:0007669"/>
    <property type="project" value="UniProtKB-KW"/>
</dbReference>
<evidence type="ECO:0000256" key="13">
    <source>
        <dbReference type="RuleBase" id="RU003848"/>
    </source>
</evidence>
<evidence type="ECO:0000256" key="8">
    <source>
        <dbReference type="ARBA" id="ARBA00023136"/>
    </source>
</evidence>